<protein>
    <recommendedName>
        <fullName evidence="4">Transposase</fullName>
    </recommendedName>
</protein>
<sequence length="137" mass="15605">MSSPITQKHLQHIAALIRDWPINEQMTWDTICNSSKVIIGYVPTRQALSKKAILTNAYKTKKAELKVKRLALADVPVPKSMPAAVEQISKLKQENMQLRQELNRMAETAQRFIHNASLHGLTPTQLMKPLPKQNRKE</sequence>
<name>A0AAE6SJR6_AERME</name>
<dbReference type="EMBL" id="CP047962">
    <property type="protein sequence ID" value="QHQ51944.1"/>
    <property type="molecule type" value="Genomic_DNA"/>
</dbReference>
<keyword evidence="1" id="KW-0175">Coiled coil</keyword>
<proteinExistence type="predicted"/>
<dbReference type="RefSeq" id="WP_161507381.1">
    <property type="nucleotide sequence ID" value="NZ_CAWPID010000001.1"/>
</dbReference>
<dbReference type="Proteomes" id="UP000463871">
    <property type="component" value="Chromosome"/>
</dbReference>
<evidence type="ECO:0008006" key="4">
    <source>
        <dbReference type="Google" id="ProtNLM"/>
    </source>
</evidence>
<feature type="coiled-coil region" evidence="1">
    <location>
        <begin position="81"/>
        <end position="111"/>
    </location>
</feature>
<accession>A0AAE6SJR6</accession>
<evidence type="ECO:0000256" key="1">
    <source>
        <dbReference type="SAM" id="Coils"/>
    </source>
</evidence>
<organism evidence="2 3">
    <name type="scientific">Aeromonas media</name>
    <dbReference type="NCBI Taxonomy" id="651"/>
    <lineage>
        <taxon>Bacteria</taxon>
        <taxon>Pseudomonadati</taxon>
        <taxon>Pseudomonadota</taxon>
        <taxon>Gammaproteobacteria</taxon>
        <taxon>Aeromonadales</taxon>
        <taxon>Aeromonadaceae</taxon>
        <taxon>Aeromonas</taxon>
    </lineage>
</organism>
<reference evidence="2 3" key="1">
    <citation type="submission" date="2020-01" db="EMBL/GenBank/DDBJ databases">
        <title>Complete genome of Aeromonas media MC64.</title>
        <authorList>
            <person name="Cao G."/>
            <person name="Fu J."/>
            <person name="Zhong C."/>
        </authorList>
    </citation>
    <scope>NUCLEOTIDE SEQUENCE [LARGE SCALE GENOMIC DNA]</scope>
    <source>
        <strain evidence="2 3">MC64</strain>
    </source>
</reference>
<gene>
    <name evidence="2" type="ORF">GWI30_14485</name>
</gene>
<dbReference type="AlphaFoldDB" id="A0AAE6SJR6"/>
<evidence type="ECO:0000313" key="3">
    <source>
        <dbReference type="Proteomes" id="UP000463871"/>
    </source>
</evidence>
<evidence type="ECO:0000313" key="2">
    <source>
        <dbReference type="EMBL" id="QHQ51944.1"/>
    </source>
</evidence>